<gene>
    <name evidence="2" type="ORF">EXZ61_13700</name>
</gene>
<evidence type="ECO:0000313" key="2">
    <source>
        <dbReference type="EMBL" id="QDL55137.1"/>
    </source>
</evidence>
<dbReference type="KEGG" id="rhg:EXZ61_13700"/>
<dbReference type="Proteomes" id="UP000317365">
    <property type="component" value="Chromosome"/>
</dbReference>
<dbReference type="InterPro" id="IPR012434">
    <property type="entry name" value="DUF1631"/>
</dbReference>
<dbReference type="EMBL" id="CP036282">
    <property type="protein sequence ID" value="QDL55137.1"/>
    <property type="molecule type" value="Genomic_DNA"/>
</dbReference>
<reference evidence="3" key="1">
    <citation type="submission" date="2019-02" db="EMBL/GenBank/DDBJ databases">
        <title>Complete genome sequence of Rhodoferax sp. Gr-4.</title>
        <authorList>
            <person name="Jin L."/>
        </authorList>
    </citation>
    <scope>NUCLEOTIDE SEQUENCE [LARGE SCALE GENOMIC DNA]</scope>
    <source>
        <strain evidence="3">Gr-4</strain>
    </source>
</reference>
<sequence>MQASEPVSGVHSELYKATIDEALASSGPLMGRLVAAVVRMFYSRELTARTVHERDSLIVASKLLQSKEADLRALFTKSLRAAIEAPQEVKKGNQLNMAEMHFDQLELMDENQVIASVVMARAQQTILLAAEAALTELTALICSTLGLKTVRPDSNPLRTQVYVTALQNTVELVGVPEGARREWMGAMSEALGPELRQLYAMWTEQLRRQGVEAAAYVVLPKFVDANAGVGRPGSVAADNLRSDLAKAPLPATGATPRPIQSLSSVAGQLPGLPELPPVPAGPMAQAQQPNSTVDTEKLLTLDKLRRLLAGELDTPVAGNRIEDFARQFAREFEGDANQPLPPITDFDGTVPAALEALTEMKQVDRMVNALQKRRGQTQSVDGLGGASVGAVRQALREQASGLAQVLSLEVVTLMVDNMARNAQLLEPVQALIASLEPALLRLALVDPRFFTDKQHPARALLQELTHRSIAYESSSVAGFPEFLEQLKQAVVPLNALRIDDAEPFEAALQQLRGVWMRSAQQKEQARAESVRVLQHAEQRNLLAEKIARKIEAHPDSASVPEVVIEFLCGPWAQVVAQARIVGGDAAGSADKYQALISAMLWSAHPELARKNIGKLTRLVPLLLSTVREGLETIRYPATKTGAFLEALMGLHQLAFSATAASNKVPESTQANDVPLPVLPRVSNLSRLVEEGDPWIAPEEAKTSNFMELPDLLKTSAQTAPSVLATQIPISEELVDALPLGSWVELLSDDKWVRTQLTWASPHGTLFLFTSALGNSQSMTRRSRDKLLAAGSLRIVTGQTVVDGALDAVAQIAMRNSVDTTY</sequence>
<proteinExistence type="predicted"/>
<organism evidence="2 3">
    <name type="scientific">Rhodoferax aquaticus</name>
    <dbReference type="NCBI Taxonomy" id="2527691"/>
    <lineage>
        <taxon>Bacteria</taxon>
        <taxon>Pseudomonadati</taxon>
        <taxon>Pseudomonadota</taxon>
        <taxon>Betaproteobacteria</taxon>
        <taxon>Burkholderiales</taxon>
        <taxon>Comamonadaceae</taxon>
        <taxon>Rhodoferax</taxon>
    </lineage>
</organism>
<evidence type="ECO:0000313" key="3">
    <source>
        <dbReference type="Proteomes" id="UP000317365"/>
    </source>
</evidence>
<name>A0A515ER38_9BURK</name>
<feature type="region of interest" description="Disordered" evidence="1">
    <location>
        <begin position="247"/>
        <end position="293"/>
    </location>
</feature>
<reference evidence="3" key="2">
    <citation type="journal article" date="2020" name="Int. J. Syst. Evol. Microbiol.">
        <title>Genomic insights into a novel species Rhodoferax aquaticus sp. nov., isolated from freshwater.</title>
        <authorList>
            <person name="Li T."/>
            <person name="Zhuo Y."/>
            <person name="Jin C.Z."/>
            <person name="Wu X."/>
            <person name="Ko S.R."/>
            <person name="Jin F.J."/>
            <person name="Ahn C.Y."/>
            <person name="Oh H.M."/>
            <person name="Lee H.G."/>
            <person name="Jin L."/>
        </authorList>
    </citation>
    <scope>NUCLEOTIDE SEQUENCE [LARGE SCALE GENOMIC DNA]</scope>
    <source>
        <strain evidence="3">Gr-4</strain>
    </source>
</reference>
<dbReference type="Pfam" id="PF07793">
    <property type="entry name" value="DUF1631"/>
    <property type="match status" value="1"/>
</dbReference>
<protein>
    <submittedName>
        <fullName evidence="2">DUF1631 family protein</fullName>
    </submittedName>
</protein>
<dbReference type="AlphaFoldDB" id="A0A515ER38"/>
<dbReference type="RefSeq" id="WP_142812297.1">
    <property type="nucleotide sequence ID" value="NZ_CP036282.1"/>
</dbReference>
<evidence type="ECO:0000256" key="1">
    <source>
        <dbReference type="SAM" id="MobiDB-lite"/>
    </source>
</evidence>
<accession>A0A515ER38</accession>
<keyword evidence="3" id="KW-1185">Reference proteome</keyword>